<dbReference type="Proteomes" id="UP001595904">
    <property type="component" value="Unassembled WGS sequence"/>
</dbReference>
<proteinExistence type="predicted"/>
<dbReference type="Pfam" id="PF11453">
    <property type="entry name" value="DUF2950"/>
    <property type="match status" value="1"/>
</dbReference>
<keyword evidence="3" id="KW-1185">Reference proteome</keyword>
<accession>A0ABV8T0U8</accession>
<protein>
    <submittedName>
        <fullName evidence="2">DUF2950 domain-containing protein</fullName>
    </submittedName>
</protein>
<feature type="signal peptide" evidence="1">
    <location>
        <begin position="1"/>
        <end position="25"/>
    </location>
</feature>
<sequence length="312" mass="33863">MKQQITSMRVFAVLLLIALAACNRATTQRDFASIDDAVAALIAAARSDDTRALVRVLGSEAEPAVASGDPVQDRNARGRFVRAYEAEHTLSRGADGAATLLVGTDQWPFPFPLVQTKGRWHFDSAAGTDEIVNRRVGANELATIQSCLAFVDAQREYYMRNPQRAPLLQFSQKLVSSKGQKDGLYWPTTGDEPPSPLGEGFARAQGEGYFQNGPSKNEPLRGYIYRLLTAQGPNARGGAYNYLVDGKMIGGFALIATPAEYGRSGVMTFIVNHDGIVYSKDLGPDTPTAARAIQTFDPDSTWRNEVATEVTP</sequence>
<name>A0ABV8T0U8_9GAMM</name>
<feature type="chain" id="PRO_5047500103" evidence="1">
    <location>
        <begin position="26"/>
        <end position="312"/>
    </location>
</feature>
<dbReference type="EMBL" id="JBHSDU010000015">
    <property type="protein sequence ID" value="MFC4313459.1"/>
    <property type="molecule type" value="Genomic_DNA"/>
</dbReference>
<comment type="caution">
    <text evidence="2">The sequence shown here is derived from an EMBL/GenBank/DDBJ whole genome shotgun (WGS) entry which is preliminary data.</text>
</comment>
<evidence type="ECO:0000313" key="3">
    <source>
        <dbReference type="Proteomes" id="UP001595904"/>
    </source>
</evidence>
<keyword evidence="1" id="KW-0732">Signal</keyword>
<evidence type="ECO:0000313" key="2">
    <source>
        <dbReference type="EMBL" id="MFC4313459.1"/>
    </source>
</evidence>
<organism evidence="2 3">
    <name type="scientific">Steroidobacter flavus</name>
    <dbReference type="NCBI Taxonomy" id="1842136"/>
    <lineage>
        <taxon>Bacteria</taxon>
        <taxon>Pseudomonadati</taxon>
        <taxon>Pseudomonadota</taxon>
        <taxon>Gammaproteobacteria</taxon>
        <taxon>Steroidobacterales</taxon>
        <taxon>Steroidobacteraceae</taxon>
        <taxon>Steroidobacter</taxon>
    </lineage>
</organism>
<dbReference type="RefSeq" id="WP_380603795.1">
    <property type="nucleotide sequence ID" value="NZ_JBHSDU010000015.1"/>
</dbReference>
<dbReference type="PROSITE" id="PS51257">
    <property type="entry name" value="PROKAR_LIPOPROTEIN"/>
    <property type="match status" value="1"/>
</dbReference>
<gene>
    <name evidence="2" type="ORF">ACFPN2_30565</name>
</gene>
<evidence type="ECO:0000256" key="1">
    <source>
        <dbReference type="SAM" id="SignalP"/>
    </source>
</evidence>
<reference evidence="3" key="1">
    <citation type="journal article" date="2019" name="Int. J. Syst. Evol. Microbiol.">
        <title>The Global Catalogue of Microorganisms (GCM) 10K type strain sequencing project: providing services to taxonomists for standard genome sequencing and annotation.</title>
        <authorList>
            <consortium name="The Broad Institute Genomics Platform"/>
            <consortium name="The Broad Institute Genome Sequencing Center for Infectious Disease"/>
            <person name="Wu L."/>
            <person name="Ma J."/>
        </authorList>
    </citation>
    <scope>NUCLEOTIDE SEQUENCE [LARGE SCALE GENOMIC DNA]</scope>
    <source>
        <strain evidence="3">CGMCC 1.10759</strain>
    </source>
</reference>
<dbReference type="InterPro" id="IPR021556">
    <property type="entry name" value="DUF2950"/>
</dbReference>